<dbReference type="InterPro" id="IPR016024">
    <property type="entry name" value="ARM-type_fold"/>
</dbReference>
<comment type="subunit">
    <text evidence="2">Associates with DNA double-strand breaks.</text>
</comment>
<feature type="compositionally biased region" description="Low complexity" evidence="4">
    <location>
        <begin position="2023"/>
        <end position="2032"/>
    </location>
</feature>
<feature type="compositionally biased region" description="Basic and acidic residues" evidence="4">
    <location>
        <begin position="1011"/>
        <end position="1024"/>
    </location>
</feature>
<comment type="caution">
    <text evidence="8">The sequence shown here is derived from an EMBL/GenBank/DDBJ whole genome shotgun (WGS) entry which is preliminary data.</text>
</comment>
<feature type="region of interest" description="Disordered" evidence="4">
    <location>
        <begin position="1000"/>
        <end position="1024"/>
    </location>
</feature>
<feature type="region of interest" description="Disordered" evidence="4">
    <location>
        <begin position="2254"/>
        <end position="2276"/>
    </location>
</feature>
<dbReference type="PROSITE" id="PS51189">
    <property type="entry name" value="FAT"/>
    <property type="match status" value="1"/>
</dbReference>
<evidence type="ECO:0000256" key="4">
    <source>
        <dbReference type="SAM" id="MobiDB-lite"/>
    </source>
</evidence>
<reference evidence="8 9" key="1">
    <citation type="submission" date="2019-10" db="EMBL/GenBank/DDBJ databases">
        <authorList>
            <person name="Palmer J.M."/>
        </authorList>
    </citation>
    <scope>NUCLEOTIDE SEQUENCE [LARGE SCALE GENOMIC DNA]</scope>
    <source>
        <strain evidence="8 9">TWF718</strain>
    </source>
</reference>
<keyword evidence="9" id="KW-1185">Reference proteome</keyword>
<evidence type="ECO:0000256" key="2">
    <source>
        <dbReference type="ARBA" id="ARBA00011370"/>
    </source>
</evidence>
<evidence type="ECO:0000259" key="7">
    <source>
        <dbReference type="PROSITE" id="PS51190"/>
    </source>
</evidence>
<gene>
    <name evidence="8" type="ORF">TWF718_008747</name>
</gene>
<dbReference type="InterPro" id="IPR011009">
    <property type="entry name" value="Kinase-like_dom_sf"/>
</dbReference>
<dbReference type="InterPro" id="IPR036940">
    <property type="entry name" value="PI3/4_kinase_cat_sf"/>
</dbReference>
<dbReference type="PANTHER" id="PTHR11139:SF1">
    <property type="entry name" value="TRANSFORMATION_TRANSCRIPTION DOMAIN-ASSOCIATED PROTEIN"/>
    <property type="match status" value="1"/>
</dbReference>
<dbReference type="PROSITE" id="PS50290">
    <property type="entry name" value="PI3_4_KINASE_3"/>
    <property type="match status" value="1"/>
</dbReference>
<dbReference type="Pfam" id="PF02259">
    <property type="entry name" value="FAT"/>
    <property type="match status" value="1"/>
</dbReference>
<dbReference type="EMBL" id="JAVHNR010000006">
    <property type="protein sequence ID" value="KAK6339326.1"/>
    <property type="molecule type" value="Genomic_DNA"/>
</dbReference>
<evidence type="ECO:0000259" key="5">
    <source>
        <dbReference type="PROSITE" id="PS50290"/>
    </source>
</evidence>
<dbReference type="GO" id="GO:0006355">
    <property type="term" value="P:regulation of DNA-templated transcription"/>
    <property type="evidence" value="ECO:0007669"/>
    <property type="project" value="TreeGrafter"/>
</dbReference>
<sequence>MAAPPSVELFSTRLADDKIDTRQKFMIASELKDQLEVLHQHDYSNTLAKLIPVFHQLLRGPPSFLSTSNEHKLRNCILDIIHRLPFNPAEALEPHAVELMKVMMNLVRVENEENAVLCMKIIMDFQRNYQKTLADQVQPYLDLIQEMFGKMPQAVKDTFDTPAFGATPMPSTPANAMQSPKPGSPMMGGDDAPTNKNLVKGMQSFKVLAECPIIVVSLFQAHKHLVPKNIKLFVPLIREMIMLQAQPQADAHKIAAQEGQVLSGPCSGIRNKAAFGDFITAQVKTMSFLAYVLRGYSKELADFLTTLPEIVVRLLKDCPREKSSARKELLVATRHIINFNFRKVFLTKIDELLDERVLIGDGLTVYETMRPLAYSMLADLIHHVRESLNSSQIRRTVIVYTKNLHDSFPGTSFQTMSAKLLLNLADCIAKQIPDKQEARHFLLMILDAIADKFAAMNRQYENAVKQSKPQQENNDDAMDIDKPELEEYDEIDIFQVTPIKLSNRDRGQKPVDGGSYFGPKLENGADLLLDNKFLFKNLMNGLKNMLSALRACNPPQTIGDPANNPSNWPEVAYGFNAEEVKIITKLFREGAYVFRYYHSETDKSNEQTFSTPLEFMQSILVPSNKEEKDLLETFATVFHCIDPATFHEVFHSEIPRLYEMMFEHYPLLHIPQFFLASEATSPAFCGMLLQFLMSKIEEVGTKDVMKASILLRLFKLSFMAVTLFSAHNEPVLLPHVSKIITQAINLSTTAEEPVNYFYLLRSLFRSIGGGRFEVLYKEILPLLEVLLQVLNTKLHSARDTKERDLYVELCLTVPARLSNLLPHLSYLMKPLVVALSAGLDLVTQGLRTLELCVDNLTADYLDPIMAPVIDDLMLALWNHLKPLPYSHQQSHTTMRILGKLGGRNRKFLTHPPNLEYRNFSDDECSVNMKLHGAPGERPYPFMVSTDLAIKTLRDSKANMFHRQQAFKLLSSSLKLFIGQDNLPEDFMQIVRMNANDLANDTVEVPGPQDLGSDRDKPVHKKHEQDEQLRSLIKACLYAAAIEEMKDDAMELFADTCRHLTVLDVGNAVASHRYSKQPFSVEGGEGPLTLDTNVLADALSDCLGSEVPEVREAAMEGIRVVAEAGATIFGSVDHIGKLPLFSAMSKRFCHNCYAEEWFSKAGGCLGIKALITRVSLGEVFLVERQLDWVRSLLYVIKDMPQDLPATTREDAAVTLDLVLHECNKTAKAEDIKPGSKLFNLCAHIVYELSNCNKHVRQSAQQSLETLSKLLKVEIHEMIAPVKDRLLGPIFGKPLRALPFASQIGYIDAITFCLKLQNNFLEIDHEMIRLLGEALALADADDETLGTQKASEYRTMEAVMNLRVGCIRLLSMAIGYPEFNTPQQQQTKARIIAVFFKSLYAKSPEVVEAANDGLKGVLTHTHKLPKELLQNGLRPILMNLSDHKRLSVAGLEGLARLLELLTNYFKVEIGSRLFDHLNQFAEPNSIHQTSFKLLEQNGNIKIIASILNIFHLLPPAASQFLDKMVQTVLGLEESLRRTQISPFRPPLLKFVNRYAEETWKYMLQKLPVMKYGRLFAQLLADESSGALRDHLIANVGDLVKASFDVAAEGEAKTTAIFNAIEAIGAVCEHKSEWLVDQKDLLNKLLVVGSDVYTKAVNGDLKPPSLCLSVDQSSTTLISVFTKYLVQKPTDLAFLFQVIKATSSGGLKPNYLLDHFIYEHIICSKSIEYWKSVIFKCLDLYQDNTQNQMLKTYAFKNLVNPILLMDIQRRGIDSDAPKLVDSQLVGAVHHKIWKTNLGDLDDGQNGLDRSRMEVLQMSALLIKHHHSIIADARKDVIKFGWNFIKLEDIINKQAAYVLIAFFIAHFETPSKIVTQIYVALLKAHQPEGRTLVRQALDLIAPVLPKRIPPGQGQDSKGFPIWAKWPRRILIEESHNQPQLINIFQFIVRHASLFYESREHFFMGMVSALQKLVFHVQNPSVEHKTLSIDLVELIWKWEQQAIDNPVEVTMMDSPQMKKRKLPDEMRSSPSAPPSSSGGEQKANVVLQNQYRQSVLKHLISFISQCPEKWNSNELCERSLKLLGNLLQPKYWGDVDVDLYQKQAEVQLMQAELKNDNAHVFVNMLQVLKVIVQAKSNEWLLGSDRAGKERITTLQKILEKSLRCDNVEIQEALQDVVLRILEVIPQEQEDDEDEEMTESTGSQFVKLLTQIVQETVVASVIPSVNILWILAKKRPDAVDPHIPALMRAFQRLARDHIAGNASAQQPPAADAQPPPPPLDPETALKLISNVIDIASARISSLQDQRRPFLSVLAQLVEKSNNNDLCLKILGVVENWVFRSTESFPTLKEKTAVLSKMMSFEGRPDPTLCNKFLELVISIYEHSEITRTELTVRLEHAFLIGCRAQDVTMRNRFLKIFTESLSRTINPRISYLLGTQNWETLQDSYWLSQVTHLLLGCVDRERRLELHTEDFKLPAASAVFAVDKKRDTSGIMLDDQYEDFMIRHRRFVASLGDVKANDIFEPMAQLQHLSPDVAHNIWITLFPLCWAAIGQEDRSDLSRSMITLLSKECHHRQMDKRPNVIQSLLAGIEKANPRIVLPPHLIKYISKSFNAWYSALHILEDSANKPPYENPTIKESNLDALAEIYAGIQEEDMFYGLWRRRCQYLETNVALSFEQNGMWDKAQHAYEQAQIKARTGVLPFSQAEYMLWEDHWILCAQKLQQWEILSDFAKHENYNDLLLECAWRLLDDWGGQSSEAVDTTIKSLMDSPTPRRYFFLAFMALQKVYSKNESNSDFLRICDEAIQLSLRKWHNLPKKITAAHIPLLQTFQQIVELHDASVMYASLANTTAAVLDTKSQELKQNLGTWRDRLPNVWDDINAWHDLVTWRQHVFSSINKTYIPLVPSGSGNNNSNSYAYRGYHETAWIINRFAHVARKHQLADVCIAQLSKIYTLPNIEIQEAFLKLREQAKCHYQNPVELNNGLEVINNTNLNYFVGQQKAEFFTLKGMFQAKLQKKDDANEAFGTALFYDLKLPKAWAEWGFYSDMLFKENPADLQPAGNAVSCYLEAAGLYKSGKARKLLSRVLWLLSLDDGTGSISAAFEAYKGEMPVWYWITYIPQLLSSLSHKEAKIAKGILLKIAKNFPQALYFLLRTSREDYSVIKKQQTAQQAKAKPNQGSPPNGVAAAAAGSAASPPRPDSSAGARPETPSQPNGAATGAAAVAAAAVNGAAASSSAPQSPAPAKKNPWEHADEIMSVLKSAFPLLALSMETMGDQIHKYFKCPPDEDAYRLIVALLNDGLQFVGRIPLASPEDTKLPPATEANITRFAETILPAHIRVAFEAEFVHEKPNLQSYIQKLRRWRDRFEEKLDRRPAHASLESFSPHLSDFRFQKFEEVEVPGQYLLHRDHNKDFVRIERFLPRVDVVRGYGICHRRLKMRGHDGSVHAFAVQHPAQRHCRREERVAQLFRIFNGILAKRKEARRRNLGFHLPLMVPLAPHIRIVQDDASYISLQGIYEDYCRKANISKDEPLIYAMKSLRTNVNKKMSGPEVQNLKMEVLSAIQENMVPNTVVQDYMQASYTSFDDFWIFRRQFSYQFAALTFMTYVMNMNNRFPHKMFIAKATGNIWGTELIPAMAASNAYFHNNEPVPFRLTPNLHTLMGPIAVEGIYSCAIMAIARCLTEPEQFELEQYLSLFVRDEMIFWFTQQHRGMSGDQKIREKVEVNSTIITRRTAALCANNTAMIPANQTVIDLISKAVNPANLAQTDHLWMPYL</sequence>
<dbReference type="InterPro" id="IPR003151">
    <property type="entry name" value="PIK-rel_kinase_FAT"/>
</dbReference>
<dbReference type="InterPro" id="IPR000403">
    <property type="entry name" value="PI3/4_kinase_cat_dom"/>
</dbReference>
<accession>A0AAN8N0Z3</accession>
<evidence type="ECO:0000256" key="3">
    <source>
        <dbReference type="ARBA" id="ARBA00025079"/>
    </source>
</evidence>
<dbReference type="SMART" id="SM01343">
    <property type="entry name" value="FATC"/>
    <property type="match status" value="1"/>
</dbReference>
<dbReference type="CDD" id="cd05163">
    <property type="entry name" value="PIKK_TRRAP"/>
    <property type="match status" value="1"/>
</dbReference>
<dbReference type="PANTHER" id="PTHR11139">
    <property type="entry name" value="ATAXIA TELANGIECTASIA MUTATED ATM -RELATED"/>
    <property type="match status" value="1"/>
</dbReference>
<dbReference type="InterPro" id="IPR014009">
    <property type="entry name" value="PIK_FAT"/>
</dbReference>
<feature type="region of interest" description="Disordered" evidence="4">
    <location>
        <begin position="165"/>
        <end position="191"/>
    </location>
</feature>
<comment type="similarity">
    <text evidence="1">Belongs to the PI3/PI4-kinase family. TRA1 subfamily.</text>
</comment>
<proteinExistence type="inferred from homology"/>
<dbReference type="InterPro" id="IPR046805">
    <property type="entry name" value="Tra1_ring"/>
</dbReference>
<dbReference type="Gene3D" id="1.10.1070.11">
    <property type="entry name" value="Phosphatidylinositol 3-/4-kinase, catalytic domain"/>
    <property type="match status" value="1"/>
</dbReference>
<dbReference type="Pfam" id="PF02260">
    <property type="entry name" value="FATC"/>
    <property type="match status" value="1"/>
</dbReference>
<dbReference type="GO" id="GO:0035267">
    <property type="term" value="C:NuA4 histone acetyltransferase complex"/>
    <property type="evidence" value="ECO:0007669"/>
    <property type="project" value="TreeGrafter"/>
</dbReference>
<evidence type="ECO:0008006" key="10">
    <source>
        <dbReference type="Google" id="ProtNLM"/>
    </source>
</evidence>
<dbReference type="GO" id="GO:0005634">
    <property type="term" value="C:nucleus"/>
    <property type="evidence" value="ECO:0007669"/>
    <property type="project" value="TreeGrafter"/>
</dbReference>
<dbReference type="Pfam" id="PF00454">
    <property type="entry name" value="PI3_PI4_kinase"/>
    <property type="match status" value="1"/>
</dbReference>
<dbReference type="SUPFAM" id="SSF48371">
    <property type="entry name" value="ARM repeat"/>
    <property type="match status" value="3"/>
</dbReference>
<dbReference type="Proteomes" id="UP001313282">
    <property type="component" value="Unassembled WGS sequence"/>
</dbReference>
<dbReference type="GO" id="GO:0006281">
    <property type="term" value="P:DNA repair"/>
    <property type="evidence" value="ECO:0007669"/>
    <property type="project" value="TreeGrafter"/>
</dbReference>
<dbReference type="SUPFAM" id="SSF56112">
    <property type="entry name" value="Protein kinase-like (PK-like)"/>
    <property type="match status" value="1"/>
</dbReference>
<dbReference type="InterPro" id="IPR050517">
    <property type="entry name" value="DDR_Repair_Kinase"/>
</dbReference>
<dbReference type="InterPro" id="IPR046807">
    <property type="entry name" value="Tra1_central"/>
</dbReference>
<dbReference type="InterPro" id="IPR003152">
    <property type="entry name" value="FATC_dom"/>
</dbReference>
<feature type="region of interest" description="Disordered" evidence="4">
    <location>
        <begin position="2007"/>
        <end position="2036"/>
    </location>
</feature>
<feature type="domain" description="FAT" evidence="6">
    <location>
        <begin position="2595"/>
        <end position="3149"/>
    </location>
</feature>
<evidence type="ECO:0000256" key="1">
    <source>
        <dbReference type="ARBA" id="ARBA00007234"/>
    </source>
</evidence>
<name>A0AAN8N0Z3_9PEZI</name>
<dbReference type="SMART" id="SM00146">
    <property type="entry name" value="PI3Kc"/>
    <property type="match status" value="1"/>
</dbReference>
<dbReference type="Pfam" id="PF20175">
    <property type="entry name" value="Tra1_central"/>
    <property type="match status" value="1"/>
</dbReference>
<feature type="domain" description="FATC" evidence="7">
    <location>
        <begin position="3731"/>
        <end position="3763"/>
    </location>
</feature>
<evidence type="ECO:0000313" key="8">
    <source>
        <dbReference type="EMBL" id="KAK6339326.1"/>
    </source>
</evidence>
<organism evidence="8 9">
    <name type="scientific">Orbilia javanica</name>
    <dbReference type="NCBI Taxonomy" id="47235"/>
    <lineage>
        <taxon>Eukaryota</taxon>
        <taxon>Fungi</taxon>
        <taxon>Dikarya</taxon>
        <taxon>Ascomycota</taxon>
        <taxon>Pezizomycotina</taxon>
        <taxon>Orbiliomycetes</taxon>
        <taxon>Orbiliales</taxon>
        <taxon>Orbiliaceae</taxon>
        <taxon>Orbilia</taxon>
    </lineage>
</organism>
<feature type="region of interest" description="Disordered" evidence="4">
    <location>
        <begin position="3157"/>
        <end position="3210"/>
    </location>
</feature>
<dbReference type="GO" id="GO:0000124">
    <property type="term" value="C:SAGA complex"/>
    <property type="evidence" value="ECO:0007669"/>
    <property type="project" value="TreeGrafter"/>
</dbReference>
<protein>
    <recommendedName>
        <fullName evidence="10">Non-specific serine/threonine protein kinase</fullName>
    </recommendedName>
</protein>
<comment type="function">
    <text evidence="3">Serine/threonine protein kinase which activates checkpoint signaling upon genotoxic stresses such as ionizing radiation (IR), ultraviolet light (UV), or DNA replication stalling, thereby acting as a DNA damage sensor. Recognizes the substrate consensus sequence [ST]-Q. Phosphorylates histone H2A to form H2AS128ph (gamma-H2A) at sites of DNA damage, involved in the regulation of DNA damage response mechanism. Required for the control of telomere length and genome stability.</text>
</comment>
<feature type="domain" description="PI3K/PI4K catalytic" evidence="5">
    <location>
        <begin position="3410"/>
        <end position="3736"/>
    </location>
</feature>
<evidence type="ECO:0000259" key="6">
    <source>
        <dbReference type="PROSITE" id="PS51189"/>
    </source>
</evidence>
<dbReference type="PROSITE" id="PS51190">
    <property type="entry name" value="FATC"/>
    <property type="match status" value="1"/>
</dbReference>
<feature type="compositionally biased region" description="Low complexity" evidence="4">
    <location>
        <begin position="3157"/>
        <end position="3195"/>
    </location>
</feature>
<evidence type="ECO:0000313" key="9">
    <source>
        <dbReference type="Proteomes" id="UP001313282"/>
    </source>
</evidence>
<dbReference type="Pfam" id="PF20206">
    <property type="entry name" value="Tra1_ring"/>
    <property type="match status" value="1"/>
</dbReference>